<name>A0A4V2UYQ6_9HYPH</name>
<evidence type="ECO:0000313" key="3">
    <source>
        <dbReference type="Proteomes" id="UP000294664"/>
    </source>
</evidence>
<feature type="compositionally biased region" description="Basic and acidic residues" evidence="1">
    <location>
        <begin position="58"/>
        <end position="72"/>
    </location>
</feature>
<comment type="caution">
    <text evidence="2">The sequence shown here is derived from an EMBL/GenBank/DDBJ whole genome shotgun (WGS) entry which is preliminary data.</text>
</comment>
<accession>A0A4V2UYQ6</accession>
<sequence length="72" mass="8247">MSLRAPRPDTLPPAKAASIDIEPRATRPSASQVEPPATRSYRSARLDAYGHQNQMRVADPERDRQQREHRER</sequence>
<dbReference type="AlphaFoldDB" id="A0A4V2UYQ6"/>
<gene>
    <name evidence="2" type="ORF">EDC64_101791</name>
</gene>
<protein>
    <submittedName>
        <fullName evidence="2">Uncharacterized protein</fullName>
    </submittedName>
</protein>
<evidence type="ECO:0000313" key="2">
    <source>
        <dbReference type="EMBL" id="TCT08268.1"/>
    </source>
</evidence>
<keyword evidence="3" id="KW-1185">Reference proteome</keyword>
<dbReference type="Proteomes" id="UP000294664">
    <property type="component" value="Unassembled WGS sequence"/>
</dbReference>
<dbReference type="EMBL" id="SMAI01000001">
    <property type="protein sequence ID" value="TCT08268.1"/>
    <property type="molecule type" value="Genomic_DNA"/>
</dbReference>
<organism evidence="2 3">
    <name type="scientific">Aquabacter spiritensis</name>
    <dbReference type="NCBI Taxonomy" id="933073"/>
    <lineage>
        <taxon>Bacteria</taxon>
        <taxon>Pseudomonadati</taxon>
        <taxon>Pseudomonadota</taxon>
        <taxon>Alphaproteobacteria</taxon>
        <taxon>Hyphomicrobiales</taxon>
        <taxon>Xanthobacteraceae</taxon>
        <taxon>Aquabacter</taxon>
    </lineage>
</organism>
<evidence type="ECO:0000256" key="1">
    <source>
        <dbReference type="SAM" id="MobiDB-lite"/>
    </source>
</evidence>
<dbReference type="RefSeq" id="WP_132029895.1">
    <property type="nucleotide sequence ID" value="NZ_SMAI01000001.1"/>
</dbReference>
<reference evidence="2 3" key="1">
    <citation type="submission" date="2019-03" db="EMBL/GenBank/DDBJ databases">
        <title>Genomic Encyclopedia of Type Strains, Phase IV (KMG-IV): sequencing the most valuable type-strain genomes for metagenomic binning, comparative biology and taxonomic classification.</title>
        <authorList>
            <person name="Goeker M."/>
        </authorList>
    </citation>
    <scope>NUCLEOTIDE SEQUENCE [LARGE SCALE GENOMIC DNA]</scope>
    <source>
        <strain evidence="2 3">DSM 9035</strain>
    </source>
</reference>
<proteinExistence type="predicted"/>
<feature type="region of interest" description="Disordered" evidence="1">
    <location>
        <begin position="1"/>
        <end position="72"/>
    </location>
</feature>